<keyword evidence="6 21" id="KW-0812">Transmembrane</keyword>
<comment type="similarity">
    <text evidence="19">Belongs to the protein kinase superfamily. Ser/Thr protein kinase family.</text>
</comment>
<dbReference type="PROSITE" id="PS50011">
    <property type="entry name" value="PROTEIN_KINASE_DOM"/>
    <property type="match status" value="1"/>
</dbReference>
<evidence type="ECO:0000256" key="8">
    <source>
        <dbReference type="ARBA" id="ARBA00022734"/>
    </source>
</evidence>
<evidence type="ECO:0000256" key="9">
    <source>
        <dbReference type="ARBA" id="ARBA00022741"/>
    </source>
</evidence>
<evidence type="ECO:0000256" key="16">
    <source>
        <dbReference type="ARBA" id="ARBA00023180"/>
    </source>
</evidence>
<evidence type="ECO:0000256" key="10">
    <source>
        <dbReference type="ARBA" id="ARBA00022777"/>
    </source>
</evidence>
<dbReference type="Gene3D" id="3.30.200.20">
    <property type="entry name" value="Phosphorylase Kinase, domain 1"/>
    <property type="match status" value="1"/>
</dbReference>
<evidence type="ECO:0000256" key="6">
    <source>
        <dbReference type="ARBA" id="ARBA00022692"/>
    </source>
</evidence>
<feature type="signal peptide" evidence="22">
    <location>
        <begin position="1"/>
        <end position="19"/>
    </location>
</feature>
<feature type="binding site" evidence="20">
    <location>
        <position position="537"/>
    </location>
    <ligand>
        <name>ATP</name>
        <dbReference type="ChEBI" id="CHEBI:30616"/>
    </ligand>
</feature>
<evidence type="ECO:0000256" key="13">
    <source>
        <dbReference type="ARBA" id="ARBA00023136"/>
    </source>
</evidence>
<evidence type="ECO:0000313" key="26">
    <source>
        <dbReference type="Proteomes" id="UP001314170"/>
    </source>
</evidence>
<dbReference type="CDD" id="cd00054">
    <property type="entry name" value="EGF_CA"/>
    <property type="match status" value="1"/>
</dbReference>
<keyword evidence="7 22" id="KW-0732">Signal</keyword>
<dbReference type="SMART" id="SM00108">
    <property type="entry name" value="B_lectin"/>
    <property type="match status" value="1"/>
</dbReference>
<evidence type="ECO:0000256" key="17">
    <source>
        <dbReference type="ARBA" id="ARBA00047899"/>
    </source>
</evidence>
<keyword evidence="5 19" id="KW-0808">Transferase</keyword>
<dbReference type="GO" id="GO:0030246">
    <property type="term" value="F:carbohydrate binding"/>
    <property type="evidence" value="ECO:0007669"/>
    <property type="project" value="UniProtKB-KW"/>
</dbReference>
<dbReference type="InterPro" id="IPR036426">
    <property type="entry name" value="Bulb-type_lectin_dom_sf"/>
</dbReference>
<keyword evidence="26" id="KW-1185">Reference proteome</keyword>
<organism evidence="25 26">
    <name type="scientific">Dovyalis caffra</name>
    <dbReference type="NCBI Taxonomy" id="77055"/>
    <lineage>
        <taxon>Eukaryota</taxon>
        <taxon>Viridiplantae</taxon>
        <taxon>Streptophyta</taxon>
        <taxon>Embryophyta</taxon>
        <taxon>Tracheophyta</taxon>
        <taxon>Spermatophyta</taxon>
        <taxon>Magnoliopsida</taxon>
        <taxon>eudicotyledons</taxon>
        <taxon>Gunneridae</taxon>
        <taxon>Pentapetalae</taxon>
        <taxon>rosids</taxon>
        <taxon>fabids</taxon>
        <taxon>Malpighiales</taxon>
        <taxon>Salicaceae</taxon>
        <taxon>Flacourtieae</taxon>
        <taxon>Dovyalis</taxon>
    </lineage>
</organism>
<dbReference type="Gene3D" id="1.10.510.10">
    <property type="entry name" value="Transferase(Phosphotransferase) domain 1"/>
    <property type="match status" value="1"/>
</dbReference>
<dbReference type="GO" id="GO:0016020">
    <property type="term" value="C:membrane"/>
    <property type="evidence" value="ECO:0007669"/>
    <property type="project" value="UniProtKB-SubCell"/>
</dbReference>
<dbReference type="Pfam" id="PF01453">
    <property type="entry name" value="B_lectin"/>
    <property type="match status" value="1"/>
</dbReference>
<evidence type="ECO:0000259" key="24">
    <source>
        <dbReference type="PROSITE" id="PS50927"/>
    </source>
</evidence>
<reference evidence="25 26" key="1">
    <citation type="submission" date="2024-01" db="EMBL/GenBank/DDBJ databases">
        <authorList>
            <person name="Waweru B."/>
        </authorList>
    </citation>
    <scope>NUCLEOTIDE SEQUENCE [LARGE SCALE GENOMIC DNA]</scope>
</reference>
<dbReference type="FunFam" id="3.30.200.20:FF:000178">
    <property type="entry name" value="serine/threonine-protein kinase PBS1-like"/>
    <property type="match status" value="1"/>
</dbReference>
<dbReference type="SUPFAM" id="SSF51110">
    <property type="entry name" value="alpha-D-mannose-specific plant lectins"/>
    <property type="match status" value="1"/>
</dbReference>
<evidence type="ECO:0000256" key="4">
    <source>
        <dbReference type="ARBA" id="ARBA00022553"/>
    </source>
</evidence>
<evidence type="ECO:0000256" key="20">
    <source>
        <dbReference type="PROSITE-ProRule" id="PRU10141"/>
    </source>
</evidence>
<feature type="domain" description="Protein kinase" evidence="23">
    <location>
        <begin position="509"/>
        <end position="784"/>
    </location>
</feature>
<dbReference type="CDD" id="cd00028">
    <property type="entry name" value="B_lectin"/>
    <property type="match status" value="1"/>
</dbReference>
<keyword evidence="12 21" id="KW-1133">Transmembrane helix</keyword>
<dbReference type="SUPFAM" id="SSF56112">
    <property type="entry name" value="Protein kinase-like (PK-like)"/>
    <property type="match status" value="1"/>
</dbReference>
<evidence type="ECO:0000256" key="7">
    <source>
        <dbReference type="ARBA" id="ARBA00022729"/>
    </source>
</evidence>
<dbReference type="InterPro" id="IPR000719">
    <property type="entry name" value="Prot_kinase_dom"/>
</dbReference>
<dbReference type="InterPro" id="IPR017441">
    <property type="entry name" value="Protein_kinase_ATP_BS"/>
</dbReference>
<keyword evidence="15" id="KW-0675">Receptor</keyword>
<keyword evidence="2 19" id="KW-0723">Serine/threonine-protein kinase</keyword>
<dbReference type="Proteomes" id="UP001314170">
    <property type="component" value="Unassembled WGS sequence"/>
</dbReference>
<dbReference type="Gene3D" id="2.90.10.10">
    <property type="entry name" value="Bulb-type lectin domain"/>
    <property type="match status" value="1"/>
</dbReference>
<dbReference type="GO" id="GO:0005524">
    <property type="term" value="F:ATP binding"/>
    <property type="evidence" value="ECO:0007669"/>
    <property type="project" value="UniProtKB-UniRule"/>
</dbReference>
<dbReference type="InterPro" id="IPR011009">
    <property type="entry name" value="Kinase-like_dom_sf"/>
</dbReference>
<keyword evidence="4" id="KW-0597">Phosphoprotein</keyword>
<dbReference type="FunFam" id="2.90.10.30:FF:000003">
    <property type="entry name" value="Os04g0303100 protein"/>
    <property type="match status" value="1"/>
</dbReference>
<dbReference type="GO" id="GO:0004674">
    <property type="term" value="F:protein serine/threonine kinase activity"/>
    <property type="evidence" value="ECO:0007669"/>
    <property type="project" value="UniProtKB-KW"/>
</dbReference>
<dbReference type="SMART" id="SM00220">
    <property type="entry name" value="S_TKc"/>
    <property type="match status" value="1"/>
</dbReference>
<dbReference type="InterPro" id="IPR001480">
    <property type="entry name" value="Bulb-type_lectin_dom"/>
</dbReference>
<evidence type="ECO:0000256" key="1">
    <source>
        <dbReference type="ARBA" id="ARBA00004479"/>
    </source>
</evidence>
<evidence type="ECO:0000256" key="5">
    <source>
        <dbReference type="ARBA" id="ARBA00022679"/>
    </source>
</evidence>
<feature type="transmembrane region" description="Helical" evidence="21">
    <location>
        <begin position="452"/>
        <end position="475"/>
    </location>
</feature>
<dbReference type="PROSITE" id="PS50927">
    <property type="entry name" value="BULB_LECTIN"/>
    <property type="match status" value="1"/>
</dbReference>
<keyword evidence="10 19" id="KW-0418">Kinase</keyword>
<evidence type="ECO:0000256" key="18">
    <source>
        <dbReference type="ARBA" id="ARBA00048679"/>
    </source>
</evidence>
<evidence type="ECO:0000256" key="22">
    <source>
        <dbReference type="SAM" id="SignalP"/>
    </source>
</evidence>
<evidence type="ECO:0000313" key="25">
    <source>
        <dbReference type="EMBL" id="CAK7350369.1"/>
    </source>
</evidence>
<feature type="chain" id="PRO_5043774264" description="Receptor-like serine/threonine-protein kinase" evidence="22">
    <location>
        <begin position="20"/>
        <end position="819"/>
    </location>
</feature>
<dbReference type="EC" id="2.7.11.1" evidence="19"/>
<dbReference type="FunFam" id="1.10.510.10:FF:000248">
    <property type="entry name" value="S-receptor-like kinase 5"/>
    <property type="match status" value="1"/>
</dbReference>
<dbReference type="PROSITE" id="PS00108">
    <property type="entry name" value="PROTEIN_KINASE_ST"/>
    <property type="match status" value="1"/>
</dbReference>
<comment type="catalytic activity">
    <reaction evidence="18 19">
        <text>L-seryl-[protein] + ATP = O-phospho-L-seryl-[protein] + ADP + H(+)</text>
        <dbReference type="Rhea" id="RHEA:17989"/>
        <dbReference type="Rhea" id="RHEA-COMP:9863"/>
        <dbReference type="Rhea" id="RHEA-COMP:11604"/>
        <dbReference type="ChEBI" id="CHEBI:15378"/>
        <dbReference type="ChEBI" id="CHEBI:29999"/>
        <dbReference type="ChEBI" id="CHEBI:30616"/>
        <dbReference type="ChEBI" id="CHEBI:83421"/>
        <dbReference type="ChEBI" id="CHEBI:456216"/>
        <dbReference type="EC" id="2.7.11.1"/>
    </reaction>
</comment>
<evidence type="ECO:0000256" key="19">
    <source>
        <dbReference type="PIRNR" id="PIRNR000641"/>
    </source>
</evidence>
<protein>
    <recommendedName>
        <fullName evidence="19">Receptor-like serine/threonine-protein kinase</fullName>
        <ecNumber evidence="19">2.7.11.1</ecNumber>
    </recommendedName>
</protein>
<keyword evidence="11 19" id="KW-0067">ATP-binding</keyword>
<evidence type="ECO:0000259" key="23">
    <source>
        <dbReference type="PROSITE" id="PS50011"/>
    </source>
</evidence>
<dbReference type="PROSITE" id="PS00107">
    <property type="entry name" value="PROTEIN_KINASE_ATP"/>
    <property type="match status" value="1"/>
</dbReference>
<sequence>MAILQLLIILWSLPYFLEAQIQYSHTALVSTTWTNNNLSLPSISSASRIILLNENGFACGFYTDYGGFFFAIGIAEAWTDWTAGNGSWHFSHLTWVANRNMSVSENATLQFLPEGNLVLRDADGTLVWSTNTSNMSVVGMKMMETGNLVLYNRNNKTVWQSFDYATDTLLPGQKLVVGQKLVASVSIGNRSEGSFFLSATSAGLSAFYQANVPQMYYKSFNTFDYSEIKSIQLDYTVSDNGTLCQFIMSASTGYVKPLSRSSYRCSQTSFIKYDPDGHLRFYDDTLDQPADLLADEMDECDYPTSCGTYGICSNGKCSCLSGFARDNDSMAQGKYGCVEINPITCEVPQRSLSLLTLEDVYYFNYIDPDAAALKETDMKSCQEACLKNCSCKIALFLQTGAFLRGNCFLPSPVLSLTRDAEGPFTNYIQVYKSYAFIKVSNHGKIGRVSRQIIAGSTTGIIVLVGLVVGLWIVLLRKRKNGAEGMEDFLNQLPGMPSRFTYEELKAATGDFHKKLGKGGFGSVFEGNLETGEKIAVKCLEGLGQGKKEFLAEIKTIGSIHHVNLVRLIGFCADKFNRLLVYEFMCNGSLDSWIFHKEPQQPSLDWEGRRRIILDIAKGLAYLHEECRQRIVHLDIKPQNILLDVKLHAKISDFGLSKLIEKDQRQVVTTMRGTPGYLAPEMFSSVITEKADVYSFGVVVVEVVCGRKILDRSQPECKHLLPIFMKAAQEGQLIDMVDNNNEDMQLHRSEAAETMKVATWCLQSDYTRRPSMSTVVKILEGKTDFQADLDFCLENPTAIRKEAELGTTTTLLPSLLSGAR</sequence>
<accession>A0AAV1SG45</accession>
<keyword evidence="3" id="KW-0245">EGF-like domain</keyword>
<dbReference type="InterPro" id="IPR024171">
    <property type="entry name" value="SRK-like_kinase"/>
</dbReference>
<comment type="catalytic activity">
    <reaction evidence="17 19">
        <text>L-threonyl-[protein] + ATP = O-phospho-L-threonyl-[protein] + ADP + H(+)</text>
        <dbReference type="Rhea" id="RHEA:46608"/>
        <dbReference type="Rhea" id="RHEA-COMP:11060"/>
        <dbReference type="Rhea" id="RHEA-COMP:11605"/>
        <dbReference type="ChEBI" id="CHEBI:15378"/>
        <dbReference type="ChEBI" id="CHEBI:30013"/>
        <dbReference type="ChEBI" id="CHEBI:30616"/>
        <dbReference type="ChEBI" id="CHEBI:61977"/>
        <dbReference type="ChEBI" id="CHEBI:456216"/>
        <dbReference type="EC" id="2.7.11.1"/>
    </reaction>
</comment>
<keyword evidence="9 19" id="KW-0547">Nucleotide-binding</keyword>
<evidence type="ECO:0000256" key="2">
    <source>
        <dbReference type="ARBA" id="ARBA00022527"/>
    </source>
</evidence>
<dbReference type="EMBL" id="CAWUPB010001184">
    <property type="protein sequence ID" value="CAK7350369.1"/>
    <property type="molecule type" value="Genomic_DNA"/>
</dbReference>
<keyword evidence="14" id="KW-1015">Disulfide bond</keyword>
<feature type="domain" description="Bulb-type lectin" evidence="24">
    <location>
        <begin position="25"/>
        <end position="163"/>
    </location>
</feature>
<evidence type="ECO:0000256" key="14">
    <source>
        <dbReference type="ARBA" id="ARBA00023157"/>
    </source>
</evidence>
<evidence type="ECO:0000256" key="12">
    <source>
        <dbReference type="ARBA" id="ARBA00022989"/>
    </source>
</evidence>
<dbReference type="PANTHER" id="PTHR47976:SF110">
    <property type="entry name" value="RECEPTOR-LIKE SERINE_THREONINE-PROTEIN KINASE"/>
    <property type="match status" value="1"/>
</dbReference>
<evidence type="ECO:0000256" key="11">
    <source>
        <dbReference type="ARBA" id="ARBA00022840"/>
    </source>
</evidence>
<dbReference type="InterPro" id="IPR051343">
    <property type="entry name" value="G-type_lectin_kinases/EP1-like"/>
</dbReference>
<keyword evidence="13 21" id="KW-0472">Membrane</keyword>
<proteinExistence type="inferred from homology"/>
<evidence type="ECO:0000256" key="3">
    <source>
        <dbReference type="ARBA" id="ARBA00022536"/>
    </source>
</evidence>
<dbReference type="Pfam" id="PF00069">
    <property type="entry name" value="Pkinase"/>
    <property type="match status" value="1"/>
</dbReference>
<comment type="caution">
    <text evidence="25">The sequence shown here is derived from an EMBL/GenBank/DDBJ whole genome shotgun (WGS) entry which is preliminary data.</text>
</comment>
<evidence type="ECO:0000256" key="15">
    <source>
        <dbReference type="ARBA" id="ARBA00023170"/>
    </source>
</evidence>
<gene>
    <name evidence="25" type="ORF">DCAF_LOCUS23098</name>
</gene>
<dbReference type="PIRSF" id="PIRSF000641">
    <property type="entry name" value="SRK"/>
    <property type="match status" value="1"/>
</dbReference>
<dbReference type="AlphaFoldDB" id="A0AAV1SG45"/>
<dbReference type="InterPro" id="IPR008271">
    <property type="entry name" value="Ser/Thr_kinase_AS"/>
</dbReference>
<dbReference type="PANTHER" id="PTHR47976">
    <property type="entry name" value="G-TYPE LECTIN S-RECEPTOR-LIKE SERINE/THREONINE-PROTEIN KINASE SD2-5"/>
    <property type="match status" value="1"/>
</dbReference>
<keyword evidence="16" id="KW-0325">Glycoprotein</keyword>
<name>A0AAV1SG45_9ROSI</name>
<keyword evidence="8" id="KW-0430">Lectin</keyword>
<comment type="subcellular location">
    <subcellularLocation>
        <location evidence="1">Membrane</location>
        <topology evidence="1">Single-pass type I membrane protein</topology>
    </subcellularLocation>
</comment>
<evidence type="ECO:0000256" key="21">
    <source>
        <dbReference type="SAM" id="Phobius"/>
    </source>
</evidence>